<dbReference type="InterPro" id="IPR029044">
    <property type="entry name" value="Nucleotide-diphossugar_trans"/>
</dbReference>
<feature type="domain" description="Glycosyltransferase 2-like" evidence="7">
    <location>
        <begin position="28"/>
        <end position="146"/>
    </location>
</feature>
<keyword evidence="9" id="KW-0378">Hydrolase</keyword>
<feature type="transmembrane region" description="Helical" evidence="6">
    <location>
        <begin position="321"/>
        <end position="342"/>
    </location>
</feature>
<evidence type="ECO:0000313" key="10">
    <source>
        <dbReference type="Proteomes" id="UP000095185"/>
    </source>
</evidence>
<comment type="subcellular location">
    <subcellularLocation>
        <location evidence="1">Cell membrane</location>
    </subcellularLocation>
</comment>
<evidence type="ECO:0000256" key="5">
    <source>
        <dbReference type="ARBA" id="ARBA00023136"/>
    </source>
</evidence>
<dbReference type="KEGG" id="clz:BIU88_08625"/>
<evidence type="ECO:0000259" key="7">
    <source>
        <dbReference type="Pfam" id="PF00535"/>
    </source>
</evidence>
<evidence type="ECO:0000256" key="6">
    <source>
        <dbReference type="SAM" id="Phobius"/>
    </source>
</evidence>
<evidence type="ECO:0000256" key="3">
    <source>
        <dbReference type="ARBA" id="ARBA00022676"/>
    </source>
</evidence>
<evidence type="ECO:0000256" key="4">
    <source>
        <dbReference type="ARBA" id="ARBA00022679"/>
    </source>
</evidence>
<dbReference type="STRING" id="274537.BIU88_08625"/>
<sequence length="366" mass="40267">MNEKRLDNPAYRNGRDLPEIDCVLIGVNSAKTLGRCIESIRSGSYPPEKLRICYADGGSTDESIAVAKRYDGVRVLALTPEYPTPGLGRNAGWKSGSAPLVQFLDSDTIVDPEWFHKAVARMRDARVGAVIGFRRELHPERSVYNWIGDLEWNGPVGESDCFGGDVLLRREALEATGGYDETLVGGEDPELSRRVIRAGWKIERIDAVMTRHDLAMTTVKQYLKRAYRSGYGFAAVRAREARLGSPFWKADFRKIAIKGGGFIAAESLAMVTLFAARPSLTSMLASATIGLAGVPLLFSPRLFKVGKFMRENQLGRKEAKIYAWHCSAVVLPQLAGVARYYAGAIAGRPLRNKRSALKTGLSQPET</sequence>
<dbReference type="SUPFAM" id="SSF53448">
    <property type="entry name" value="Nucleotide-diphospho-sugar transferases"/>
    <property type="match status" value="1"/>
</dbReference>
<proteinExistence type="predicted"/>
<keyword evidence="6" id="KW-0812">Transmembrane</keyword>
<keyword evidence="4" id="KW-0808">Transferase</keyword>
<dbReference type="Pfam" id="PF02709">
    <property type="entry name" value="Glyco_transf_7C"/>
    <property type="match status" value="1"/>
</dbReference>
<accession>A0A1D8D7L6</accession>
<keyword evidence="5 6" id="KW-0472">Membrane</keyword>
<dbReference type="AlphaFoldDB" id="A0A1D8D7L6"/>
<name>A0A1D8D7L6_CHLLM</name>
<evidence type="ECO:0000313" key="9">
    <source>
        <dbReference type="EMBL" id="AOS84188.1"/>
    </source>
</evidence>
<keyword evidence="2" id="KW-1003">Cell membrane</keyword>
<dbReference type="Gene3D" id="3.90.550.10">
    <property type="entry name" value="Spore Coat Polysaccharide Biosynthesis Protein SpsA, Chain A"/>
    <property type="match status" value="1"/>
</dbReference>
<dbReference type="EMBL" id="CP017305">
    <property type="protein sequence ID" value="AOS84188.1"/>
    <property type="molecule type" value="Genomic_DNA"/>
</dbReference>
<dbReference type="GO" id="GO:0016787">
    <property type="term" value="F:hydrolase activity"/>
    <property type="evidence" value="ECO:0007669"/>
    <property type="project" value="UniProtKB-KW"/>
</dbReference>
<dbReference type="PANTHER" id="PTHR43646:SF2">
    <property type="entry name" value="GLYCOSYLTRANSFERASE 2-LIKE DOMAIN-CONTAINING PROTEIN"/>
    <property type="match status" value="1"/>
</dbReference>
<dbReference type="GO" id="GO:0005886">
    <property type="term" value="C:plasma membrane"/>
    <property type="evidence" value="ECO:0007669"/>
    <property type="project" value="UniProtKB-SubCell"/>
</dbReference>
<protein>
    <submittedName>
        <fullName evidence="9">Glycosyl hydrolase</fullName>
    </submittedName>
</protein>
<keyword evidence="3" id="KW-0328">Glycosyltransferase</keyword>
<dbReference type="PANTHER" id="PTHR43646">
    <property type="entry name" value="GLYCOSYLTRANSFERASE"/>
    <property type="match status" value="1"/>
</dbReference>
<dbReference type="RefSeq" id="WP_069810383.1">
    <property type="nucleotide sequence ID" value="NZ_CP017305.1"/>
</dbReference>
<dbReference type="OrthoDB" id="6307329at2"/>
<organism evidence="9 10">
    <name type="scientific">Chlorobaculum limnaeum</name>
    <dbReference type="NCBI Taxonomy" id="274537"/>
    <lineage>
        <taxon>Bacteria</taxon>
        <taxon>Pseudomonadati</taxon>
        <taxon>Chlorobiota</taxon>
        <taxon>Chlorobiia</taxon>
        <taxon>Chlorobiales</taxon>
        <taxon>Chlorobiaceae</taxon>
        <taxon>Chlorobaculum</taxon>
    </lineage>
</organism>
<evidence type="ECO:0000256" key="2">
    <source>
        <dbReference type="ARBA" id="ARBA00022475"/>
    </source>
</evidence>
<reference evidence="9" key="1">
    <citation type="submission" date="2016-09" db="EMBL/GenBank/DDBJ databases">
        <title>Genome sequence of Chlorobaculum limnaeum.</title>
        <authorList>
            <person name="Liu Z."/>
            <person name="Tank M."/>
            <person name="Bryant D.A."/>
        </authorList>
    </citation>
    <scope>NUCLEOTIDE SEQUENCE [LARGE SCALE GENOMIC DNA]</scope>
    <source>
        <strain evidence="9">DSM 1677</strain>
    </source>
</reference>
<dbReference type="InterPro" id="IPR027791">
    <property type="entry name" value="Galactosyl_T_C"/>
</dbReference>
<keyword evidence="10" id="KW-1185">Reference proteome</keyword>
<dbReference type="Pfam" id="PF00535">
    <property type="entry name" value="Glycos_transf_2"/>
    <property type="match status" value="1"/>
</dbReference>
<gene>
    <name evidence="9" type="ORF">BIU88_08625</name>
</gene>
<evidence type="ECO:0000256" key="1">
    <source>
        <dbReference type="ARBA" id="ARBA00004236"/>
    </source>
</evidence>
<dbReference type="InterPro" id="IPR001173">
    <property type="entry name" value="Glyco_trans_2-like"/>
</dbReference>
<dbReference type="GO" id="GO:0016757">
    <property type="term" value="F:glycosyltransferase activity"/>
    <property type="evidence" value="ECO:0007669"/>
    <property type="project" value="UniProtKB-KW"/>
</dbReference>
<dbReference type="Proteomes" id="UP000095185">
    <property type="component" value="Chromosome"/>
</dbReference>
<evidence type="ECO:0000259" key="8">
    <source>
        <dbReference type="Pfam" id="PF02709"/>
    </source>
</evidence>
<feature type="transmembrane region" description="Helical" evidence="6">
    <location>
        <begin position="282"/>
        <end position="300"/>
    </location>
</feature>
<feature type="domain" description="Galactosyltransferase C-terminal" evidence="8">
    <location>
        <begin position="153"/>
        <end position="207"/>
    </location>
</feature>
<keyword evidence="6" id="KW-1133">Transmembrane helix</keyword>